<proteinExistence type="predicted"/>
<dbReference type="Proteomes" id="UP001162131">
    <property type="component" value="Unassembled WGS sequence"/>
</dbReference>
<evidence type="ECO:0000313" key="2">
    <source>
        <dbReference type="Proteomes" id="UP001162131"/>
    </source>
</evidence>
<keyword evidence="2" id="KW-1185">Reference proteome</keyword>
<gene>
    <name evidence="1" type="ORF">BSTOLATCC_MIC39477</name>
</gene>
<name>A0AAU9JXN3_9CILI</name>
<dbReference type="AlphaFoldDB" id="A0AAU9JXN3"/>
<protein>
    <submittedName>
        <fullName evidence="1">Uncharacterized protein</fullName>
    </submittedName>
</protein>
<comment type="caution">
    <text evidence="1">The sequence shown here is derived from an EMBL/GenBank/DDBJ whole genome shotgun (WGS) entry which is preliminary data.</text>
</comment>
<dbReference type="EMBL" id="CAJZBQ010000039">
    <property type="protein sequence ID" value="CAG9325681.1"/>
    <property type="molecule type" value="Genomic_DNA"/>
</dbReference>
<reference evidence="1" key="1">
    <citation type="submission" date="2021-09" db="EMBL/GenBank/DDBJ databases">
        <authorList>
            <consortium name="AG Swart"/>
            <person name="Singh M."/>
            <person name="Singh A."/>
            <person name="Seah K."/>
            <person name="Emmerich C."/>
        </authorList>
    </citation>
    <scope>NUCLEOTIDE SEQUENCE</scope>
    <source>
        <strain evidence="1">ATCC30299</strain>
    </source>
</reference>
<sequence>MGNCECSNRQRRGLQNFEDNIRNKAKQHNISQPVIFDTVGFILIDYTKKTFGMGSIEDLRKKIENYKINDVRCCRDISQAPKKGKKSADTASFVEIMGFYDFYEQRSDLTMIVELVSSGFKIEIGEENVIKALNYDKNPRVEYLYIPNDSDLENCTKGFHEVIEWVYEKSEENWNTVDVTPPEDENLSKNLYDYIVSFYK</sequence>
<accession>A0AAU9JXN3</accession>
<evidence type="ECO:0000313" key="1">
    <source>
        <dbReference type="EMBL" id="CAG9325681.1"/>
    </source>
</evidence>
<organism evidence="1 2">
    <name type="scientific">Blepharisma stoltei</name>
    <dbReference type="NCBI Taxonomy" id="1481888"/>
    <lineage>
        <taxon>Eukaryota</taxon>
        <taxon>Sar</taxon>
        <taxon>Alveolata</taxon>
        <taxon>Ciliophora</taxon>
        <taxon>Postciliodesmatophora</taxon>
        <taxon>Heterotrichea</taxon>
        <taxon>Heterotrichida</taxon>
        <taxon>Blepharismidae</taxon>
        <taxon>Blepharisma</taxon>
    </lineage>
</organism>